<organism evidence="9 10">
    <name type="scientific">Mycobacterium branderi</name>
    <dbReference type="NCBI Taxonomy" id="43348"/>
    <lineage>
        <taxon>Bacteria</taxon>
        <taxon>Bacillati</taxon>
        <taxon>Actinomycetota</taxon>
        <taxon>Actinomycetes</taxon>
        <taxon>Mycobacteriales</taxon>
        <taxon>Mycobacteriaceae</taxon>
        <taxon>Mycobacterium</taxon>
    </lineage>
</organism>
<reference evidence="9 10" key="1">
    <citation type="journal article" date="2019" name="Emerg. Microbes Infect.">
        <title>Comprehensive subspecies identification of 175 nontuberculous mycobacteria species based on 7547 genomic profiles.</title>
        <authorList>
            <person name="Matsumoto Y."/>
            <person name="Kinjo T."/>
            <person name="Motooka D."/>
            <person name="Nabeya D."/>
            <person name="Jung N."/>
            <person name="Uechi K."/>
            <person name="Horii T."/>
            <person name="Iida T."/>
            <person name="Fujita J."/>
            <person name="Nakamura S."/>
        </authorList>
    </citation>
    <scope>NUCLEOTIDE SEQUENCE [LARGE SCALE GENOMIC DNA]</scope>
    <source>
        <strain evidence="9 10">JCM 12687</strain>
        <plasmid evidence="9">pJCM12687</plasmid>
    </source>
</reference>
<evidence type="ECO:0000256" key="7">
    <source>
        <dbReference type="SAM" id="Phobius"/>
    </source>
</evidence>
<dbReference type="EMBL" id="AP022607">
    <property type="protein sequence ID" value="BBZ15187.1"/>
    <property type="molecule type" value="Genomic_DNA"/>
</dbReference>
<evidence type="ECO:0000256" key="3">
    <source>
        <dbReference type="ARBA" id="ARBA00022989"/>
    </source>
</evidence>
<dbReference type="InterPro" id="IPR006694">
    <property type="entry name" value="Fatty_acid_hydroxylase"/>
</dbReference>
<feature type="transmembrane region" description="Helical" evidence="7">
    <location>
        <begin position="62"/>
        <end position="82"/>
    </location>
</feature>
<keyword evidence="2 7" id="KW-0812">Transmembrane</keyword>
<dbReference type="PANTHER" id="PTHR21624">
    <property type="entry name" value="STEROL DESATURASE-RELATED PROTEIN"/>
    <property type="match status" value="1"/>
</dbReference>
<evidence type="ECO:0000259" key="8">
    <source>
        <dbReference type="Pfam" id="PF04116"/>
    </source>
</evidence>
<geneLocation type="plasmid" evidence="9 10">
    <name>pJCM12687</name>
</geneLocation>
<keyword evidence="4" id="KW-0560">Oxidoreductase</keyword>
<dbReference type="InterPro" id="IPR051689">
    <property type="entry name" value="Sterol_desaturase/TMEM195"/>
</dbReference>
<dbReference type="RefSeq" id="WP_139799585.1">
    <property type="nucleotide sequence ID" value="NZ_AP022607.1"/>
</dbReference>
<comment type="subcellular location">
    <subcellularLocation>
        <location evidence="1">Endomembrane system</location>
        <topology evidence="1">Multi-pass membrane protein</topology>
    </subcellularLocation>
</comment>
<keyword evidence="5" id="KW-0443">Lipid metabolism</keyword>
<dbReference type="Proteomes" id="UP000467379">
    <property type="component" value="Plasmid pJCM12687"/>
</dbReference>
<evidence type="ECO:0000313" key="9">
    <source>
        <dbReference type="EMBL" id="BBZ15187.1"/>
    </source>
</evidence>
<evidence type="ECO:0000256" key="4">
    <source>
        <dbReference type="ARBA" id="ARBA00023002"/>
    </source>
</evidence>
<accession>A0ABN6BGW6</accession>
<dbReference type="PANTHER" id="PTHR21624:SF1">
    <property type="entry name" value="ALKYLGLYCEROL MONOOXYGENASE"/>
    <property type="match status" value="1"/>
</dbReference>
<dbReference type="Pfam" id="PF04116">
    <property type="entry name" value="FA_hydroxylase"/>
    <property type="match status" value="1"/>
</dbReference>
<evidence type="ECO:0000256" key="6">
    <source>
        <dbReference type="ARBA" id="ARBA00023136"/>
    </source>
</evidence>
<keyword evidence="10" id="KW-1185">Reference proteome</keyword>
<keyword evidence="9" id="KW-0614">Plasmid</keyword>
<evidence type="ECO:0000313" key="10">
    <source>
        <dbReference type="Proteomes" id="UP000467379"/>
    </source>
</evidence>
<evidence type="ECO:0000256" key="1">
    <source>
        <dbReference type="ARBA" id="ARBA00004127"/>
    </source>
</evidence>
<keyword evidence="6 7" id="KW-0472">Membrane</keyword>
<evidence type="ECO:0000256" key="2">
    <source>
        <dbReference type="ARBA" id="ARBA00022692"/>
    </source>
</evidence>
<gene>
    <name evidence="9" type="ORF">MBRA_53820</name>
</gene>
<feature type="transmembrane region" description="Helical" evidence="7">
    <location>
        <begin position="94"/>
        <end position="114"/>
    </location>
</feature>
<protein>
    <recommendedName>
        <fullName evidence="8">Fatty acid hydroxylase domain-containing protein</fullName>
    </recommendedName>
</protein>
<evidence type="ECO:0000256" key="5">
    <source>
        <dbReference type="ARBA" id="ARBA00023098"/>
    </source>
</evidence>
<name>A0ABN6BGW6_9MYCO</name>
<keyword evidence="3 7" id="KW-1133">Transmembrane helix</keyword>
<proteinExistence type="predicted"/>
<sequence length="283" mass="31035">MALPAALAALVVGVLLAIVARTVSLGVALQVGWVAVLGMAELLTGSRAAWMSGARRRMRNVAFALVNHVLVPPVGLWCVHWLAAGSPGHGVGALPGYVGVPLAIVVFDFAGYWVHRFSHRSTLLWRFHQVHHLDEDFDFTLGFRIHAVDSMINQVVLVALAAALGIPAAYLGVFSTLAFFVSLFLHADIAIAANIETPLRWLIVTPVLHVAHHHDQIHDTDTNFGFVFPWWDRMFGTYNTRSRTPRWRIGLDYSHDLGFIRLLIQPFIPAPLKGSAPQPVSAA</sequence>
<feature type="transmembrane region" description="Helical" evidence="7">
    <location>
        <begin position="151"/>
        <end position="171"/>
    </location>
</feature>
<feature type="domain" description="Fatty acid hydroxylase" evidence="8">
    <location>
        <begin position="101"/>
        <end position="237"/>
    </location>
</feature>